<evidence type="ECO:0000256" key="1">
    <source>
        <dbReference type="ARBA" id="ARBA00022714"/>
    </source>
</evidence>
<keyword evidence="4" id="KW-0411">Iron-sulfur</keyword>
<protein>
    <submittedName>
        <fullName evidence="6">(2Fe-2S)-binding protein</fullName>
    </submittedName>
</protein>
<dbReference type="InterPro" id="IPR051452">
    <property type="entry name" value="Diverse_Oxidoreductases"/>
</dbReference>
<name>A0ABV3QMY6_9GAMM</name>
<accession>A0ABV3QMY6</accession>
<evidence type="ECO:0000313" key="6">
    <source>
        <dbReference type="EMBL" id="MEW9623922.1"/>
    </source>
</evidence>
<dbReference type="Gene3D" id="1.10.150.120">
    <property type="entry name" value="[2Fe-2S]-binding domain"/>
    <property type="match status" value="1"/>
</dbReference>
<dbReference type="InterPro" id="IPR036010">
    <property type="entry name" value="2Fe-2S_ferredoxin-like_sf"/>
</dbReference>
<evidence type="ECO:0000256" key="3">
    <source>
        <dbReference type="ARBA" id="ARBA00023004"/>
    </source>
</evidence>
<dbReference type="PANTHER" id="PTHR44379:SF2">
    <property type="entry name" value="BLR6218 PROTEIN"/>
    <property type="match status" value="1"/>
</dbReference>
<proteinExistence type="predicted"/>
<dbReference type="Pfam" id="PF01799">
    <property type="entry name" value="Fer2_2"/>
    <property type="match status" value="1"/>
</dbReference>
<keyword evidence="3" id="KW-0408">Iron</keyword>
<dbReference type="InterPro" id="IPR012675">
    <property type="entry name" value="Beta-grasp_dom_sf"/>
</dbReference>
<reference evidence="6 7" key="1">
    <citation type="submission" date="2024-06" db="EMBL/GenBank/DDBJ databases">
        <authorList>
            <person name="Woo H."/>
        </authorList>
    </citation>
    <scope>NUCLEOTIDE SEQUENCE [LARGE SCALE GENOMIC DNA]</scope>
    <source>
        <strain evidence="6 7">S2-g</strain>
    </source>
</reference>
<gene>
    <name evidence="6" type="ORF">ABQJ56_06735</name>
</gene>
<dbReference type="EMBL" id="JBFOHL010000005">
    <property type="protein sequence ID" value="MEW9623922.1"/>
    <property type="molecule type" value="Genomic_DNA"/>
</dbReference>
<keyword evidence="2" id="KW-0479">Metal-binding</keyword>
<dbReference type="PANTHER" id="PTHR44379">
    <property type="entry name" value="OXIDOREDUCTASE WITH IRON-SULFUR SUBUNIT"/>
    <property type="match status" value="1"/>
</dbReference>
<dbReference type="SUPFAM" id="SSF47741">
    <property type="entry name" value="CO dehydrogenase ISP C-domain like"/>
    <property type="match status" value="1"/>
</dbReference>
<evidence type="ECO:0000313" key="7">
    <source>
        <dbReference type="Proteomes" id="UP001556170"/>
    </source>
</evidence>
<evidence type="ECO:0000259" key="5">
    <source>
        <dbReference type="Pfam" id="PF01799"/>
    </source>
</evidence>
<organism evidence="6 7">
    <name type="scientific">Rhodanobacter geophilus</name>
    <dbReference type="NCBI Taxonomy" id="3162488"/>
    <lineage>
        <taxon>Bacteria</taxon>
        <taxon>Pseudomonadati</taxon>
        <taxon>Pseudomonadota</taxon>
        <taxon>Gammaproteobacteria</taxon>
        <taxon>Lysobacterales</taxon>
        <taxon>Rhodanobacteraceae</taxon>
        <taxon>Rhodanobacter</taxon>
    </lineage>
</organism>
<comment type="caution">
    <text evidence="6">The sequence shown here is derived from an EMBL/GenBank/DDBJ whole genome shotgun (WGS) entry which is preliminary data.</text>
</comment>
<dbReference type="InterPro" id="IPR036884">
    <property type="entry name" value="2Fe-2S-bd_dom_sf"/>
</dbReference>
<evidence type="ECO:0000256" key="2">
    <source>
        <dbReference type="ARBA" id="ARBA00022723"/>
    </source>
</evidence>
<dbReference type="Gene3D" id="3.10.20.30">
    <property type="match status" value="1"/>
</dbReference>
<sequence>MAPAQAHGVPVVPDSSIVPEAVRNGIDVEINGEHFVHTGDPQMPLLWYLRDLLQLTGTKYGGARGENGADLVLVDGKPVPAITLPMAKLDGKTVTTVEGLAAHDGTLHPLQQAFIDEDAIGCGYCTPGWLIAGVDLLKRKPQPSDADIDQLPNTCRCGCQTRVRAAIKRAAAGKAGQA</sequence>
<dbReference type="SUPFAM" id="SSF54292">
    <property type="entry name" value="2Fe-2S ferredoxin-like"/>
    <property type="match status" value="1"/>
</dbReference>
<feature type="domain" description="[2Fe-2S]-binding" evidence="5">
    <location>
        <begin position="96"/>
        <end position="168"/>
    </location>
</feature>
<keyword evidence="7" id="KW-1185">Reference proteome</keyword>
<dbReference type="Proteomes" id="UP001556170">
    <property type="component" value="Unassembled WGS sequence"/>
</dbReference>
<dbReference type="RefSeq" id="WP_367844231.1">
    <property type="nucleotide sequence ID" value="NZ_JBFOHL010000005.1"/>
</dbReference>
<dbReference type="InterPro" id="IPR002888">
    <property type="entry name" value="2Fe-2S-bd"/>
</dbReference>
<keyword evidence="1" id="KW-0001">2Fe-2S</keyword>
<evidence type="ECO:0000256" key="4">
    <source>
        <dbReference type="ARBA" id="ARBA00023014"/>
    </source>
</evidence>